<proteinExistence type="predicted"/>
<gene>
    <name evidence="1" type="ORF">SAMN04489740_3207</name>
</gene>
<protein>
    <submittedName>
        <fullName evidence="1">Uncharacterized protein</fullName>
    </submittedName>
</protein>
<accession>A0A1H5MWW4</accession>
<evidence type="ECO:0000313" key="2">
    <source>
        <dbReference type="Proteomes" id="UP000182725"/>
    </source>
</evidence>
<organism evidence="1 2">
    <name type="scientific">Arthrobacter alpinus</name>
    <dbReference type="NCBI Taxonomy" id="656366"/>
    <lineage>
        <taxon>Bacteria</taxon>
        <taxon>Bacillati</taxon>
        <taxon>Actinomycetota</taxon>
        <taxon>Actinomycetes</taxon>
        <taxon>Micrococcales</taxon>
        <taxon>Micrococcaceae</taxon>
        <taxon>Arthrobacter</taxon>
    </lineage>
</organism>
<name>A0A1H5MWW4_9MICC</name>
<evidence type="ECO:0000313" key="1">
    <source>
        <dbReference type="EMBL" id="SEE93832.1"/>
    </source>
</evidence>
<dbReference type="EMBL" id="FNTV01000001">
    <property type="protein sequence ID" value="SEE93832.1"/>
    <property type="molecule type" value="Genomic_DNA"/>
</dbReference>
<dbReference type="Proteomes" id="UP000182725">
    <property type="component" value="Unassembled WGS sequence"/>
</dbReference>
<reference evidence="1 2" key="1">
    <citation type="submission" date="2016-10" db="EMBL/GenBank/DDBJ databases">
        <authorList>
            <person name="de Groot N.N."/>
        </authorList>
    </citation>
    <scope>NUCLEOTIDE SEQUENCE [LARGE SCALE GENOMIC DNA]</scope>
    <source>
        <strain evidence="1 2">DSM 22274</strain>
    </source>
</reference>
<dbReference type="AlphaFoldDB" id="A0A1H5MWW4"/>
<sequence>MGFECPYSALTTSPTSVLSLSISVPRAPALDVAKPFAPTRCCRTKNKNLCDNSPAQILIELCQQR</sequence>